<name>A0A2I0KH42_PUNGR</name>
<dbReference type="AlphaFoldDB" id="A0A2I0KH42"/>
<dbReference type="Proteomes" id="UP000233551">
    <property type="component" value="Unassembled WGS sequence"/>
</dbReference>
<keyword evidence="2" id="KW-1185">Reference proteome</keyword>
<evidence type="ECO:0000313" key="2">
    <source>
        <dbReference type="Proteomes" id="UP000233551"/>
    </source>
</evidence>
<dbReference type="EMBL" id="PGOL01000582">
    <property type="protein sequence ID" value="PKI67818.1"/>
    <property type="molecule type" value="Genomic_DNA"/>
</dbReference>
<sequence length="223" mass="25033">MWLTPTPCGSWGEELPRVGSALWTWLLLAAKLSGSSFTFWVLAPPGSSSDGPLRVLLALERDDFTLFKAPTESEPCLEYSGRAFWLSLPYGLSLRDCLPMGTCDYRQKVHSCVLLPYRGVFVVVGWDLRSPPMELVPIIDIVKLALVVCLSWEVVKLVVDRCRRELARDRFLVGGIYHRGLTVTSTLWEVFKLTVDQRRRELACNYLSVEGLCHCGLIAIASL</sequence>
<proteinExistence type="predicted"/>
<protein>
    <submittedName>
        <fullName evidence="1">Uncharacterized protein</fullName>
    </submittedName>
</protein>
<reference evidence="1 2" key="1">
    <citation type="submission" date="2017-11" db="EMBL/GenBank/DDBJ databases">
        <title>De-novo sequencing of pomegranate (Punica granatum L.) genome.</title>
        <authorList>
            <person name="Akparov Z."/>
            <person name="Amiraslanov A."/>
            <person name="Hajiyeva S."/>
            <person name="Abbasov M."/>
            <person name="Kaur K."/>
            <person name="Hamwieh A."/>
            <person name="Solovyev V."/>
            <person name="Salamov A."/>
            <person name="Braich B."/>
            <person name="Kosarev P."/>
            <person name="Mahmoud A."/>
            <person name="Hajiyev E."/>
            <person name="Babayeva S."/>
            <person name="Izzatullayeva V."/>
            <person name="Mammadov A."/>
            <person name="Mammadov A."/>
            <person name="Sharifova S."/>
            <person name="Ojaghi J."/>
            <person name="Eynullazada K."/>
            <person name="Bayramov B."/>
            <person name="Abdulazimova A."/>
            <person name="Shahmuradov I."/>
        </authorList>
    </citation>
    <scope>NUCLEOTIDE SEQUENCE [LARGE SCALE GENOMIC DNA]</scope>
    <source>
        <strain evidence="2">cv. AG2017</strain>
        <tissue evidence="1">Leaf</tissue>
    </source>
</reference>
<accession>A0A2I0KH42</accession>
<organism evidence="1 2">
    <name type="scientific">Punica granatum</name>
    <name type="common">Pomegranate</name>
    <dbReference type="NCBI Taxonomy" id="22663"/>
    <lineage>
        <taxon>Eukaryota</taxon>
        <taxon>Viridiplantae</taxon>
        <taxon>Streptophyta</taxon>
        <taxon>Embryophyta</taxon>
        <taxon>Tracheophyta</taxon>
        <taxon>Spermatophyta</taxon>
        <taxon>Magnoliopsida</taxon>
        <taxon>eudicotyledons</taxon>
        <taxon>Gunneridae</taxon>
        <taxon>Pentapetalae</taxon>
        <taxon>rosids</taxon>
        <taxon>malvids</taxon>
        <taxon>Myrtales</taxon>
        <taxon>Lythraceae</taxon>
        <taxon>Punica</taxon>
    </lineage>
</organism>
<evidence type="ECO:0000313" key="1">
    <source>
        <dbReference type="EMBL" id="PKI67818.1"/>
    </source>
</evidence>
<gene>
    <name evidence="1" type="ORF">CRG98_011791</name>
</gene>
<comment type="caution">
    <text evidence="1">The sequence shown here is derived from an EMBL/GenBank/DDBJ whole genome shotgun (WGS) entry which is preliminary data.</text>
</comment>